<dbReference type="Gene3D" id="3.40.5.10">
    <property type="entry name" value="Ribosomal protein L9, N-terminal domain"/>
    <property type="match status" value="1"/>
</dbReference>
<dbReference type="EMBL" id="JAUJDW010000006">
    <property type="protein sequence ID" value="KAK0662193.1"/>
    <property type="molecule type" value="Genomic_DNA"/>
</dbReference>
<evidence type="ECO:0000256" key="2">
    <source>
        <dbReference type="ARBA" id="ARBA00022980"/>
    </source>
</evidence>
<dbReference type="AlphaFoldDB" id="A0AA39Z113"/>
<keyword evidence="2" id="KW-0689">Ribosomal protein</keyword>
<dbReference type="Proteomes" id="UP001175001">
    <property type="component" value="Unassembled WGS sequence"/>
</dbReference>
<dbReference type="GO" id="GO:0003735">
    <property type="term" value="F:structural constituent of ribosome"/>
    <property type="evidence" value="ECO:0007669"/>
    <property type="project" value="InterPro"/>
</dbReference>
<comment type="similarity">
    <text evidence="1">Belongs to the bacterial ribosomal protein bL9 family.</text>
</comment>
<comment type="caution">
    <text evidence="6">The sequence shown here is derived from an EMBL/GenBank/DDBJ whole genome shotgun (WGS) entry which is preliminary data.</text>
</comment>
<feature type="region of interest" description="Disordered" evidence="4">
    <location>
        <begin position="157"/>
        <end position="182"/>
    </location>
</feature>
<evidence type="ECO:0000256" key="1">
    <source>
        <dbReference type="ARBA" id="ARBA00010605"/>
    </source>
</evidence>
<dbReference type="Pfam" id="PF01281">
    <property type="entry name" value="Ribosomal_L9_N"/>
    <property type="match status" value="1"/>
</dbReference>
<dbReference type="PANTHER" id="PTHR21368">
    <property type="entry name" value="50S RIBOSOMAL PROTEIN L9"/>
    <property type="match status" value="1"/>
</dbReference>
<gene>
    <name evidence="6" type="ORF">DIS24_g2106</name>
</gene>
<dbReference type="SUPFAM" id="SSF55658">
    <property type="entry name" value="L9 N-domain-like"/>
    <property type="match status" value="1"/>
</dbReference>
<dbReference type="GO" id="GO:0005840">
    <property type="term" value="C:ribosome"/>
    <property type="evidence" value="ECO:0007669"/>
    <property type="project" value="UniProtKB-KW"/>
</dbReference>
<proteinExistence type="inferred from homology"/>
<organism evidence="6 7">
    <name type="scientific">Lasiodiplodia hormozganensis</name>
    <dbReference type="NCBI Taxonomy" id="869390"/>
    <lineage>
        <taxon>Eukaryota</taxon>
        <taxon>Fungi</taxon>
        <taxon>Dikarya</taxon>
        <taxon>Ascomycota</taxon>
        <taxon>Pezizomycotina</taxon>
        <taxon>Dothideomycetes</taxon>
        <taxon>Dothideomycetes incertae sedis</taxon>
        <taxon>Botryosphaeriales</taxon>
        <taxon>Botryosphaeriaceae</taxon>
        <taxon>Lasiodiplodia</taxon>
    </lineage>
</organism>
<feature type="domain" description="Ribosomal protein L9" evidence="5">
    <location>
        <begin position="50"/>
        <end position="94"/>
    </location>
</feature>
<feature type="compositionally biased region" description="Basic and acidic residues" evidence="4">
    <location>
        <begin position="163"/>
        <end position="179"/>
    </location>
</feature>
<keyword evidence="7" id="KW-1185">Reference proteome</keyword>
<reference evidence="6" key="1">
    <citation type="submission" date="2023-06" db="EMBL/GenBank/DDBJ databases">
        <title>Multi-omics analyses reveal the molecular pathogenesis toolkit of Lasiodiplodia hormozganensis, a cross-kingdom pathogen.</title>
        <authorList>
            <person name="Felix C."/>
            <person name="Meneses R."/>
            <person name="Goncalves M.F.M."/>
            <person name="Tilleman L."/>
            <person name="Duarte A.S."/>
            <person name="Jorrin-Novo J.V."/>
            <person name="Van De Peer Y."/>
            <person name="Deforce D."/>
            <person name="Van Nieuwerburgh F."/>
            <person name="Esteves A.C."/>
            <person name="Alves A."/>
        </authorList>
    </citation>
    <scope>NUCLEOTIDE SEQUENCE</scope>
    <source>
        <strain evidence="6">CBS 339.90</strain>
    </source>
</reference>
<dbReference type="InterPro" id="IPR020070">
    <property type="entry name" value="Ribosomal_bL9_N"/>
</dbReference>
<protein>
    <recommendedName>
        <fullName evidence="5">Ribosomal protein L9 domain-containing protein</fullName>
    </recommendedName>
</protein>
<sequence>MSAPLRPSLLPQCTSCARRFTNSGLGAWPRFQQQVRGAKKKASNLPQTLSVRLLKDVKAYGRKGSFVPVPAGLMRNDWFPRYTAAYITPAELLQLKANDVTIERDYTFGMEEAEVKQEEARAEVLEIATPKPIEVEGISPQRSMELIEIFVPSRIDIAGTPRDTGKPKEKPKEKPREQPQLRGVSAADVLAAASAAPLKPVDSRIPIHGSVSTKDVAAFITQQLAVNEEAARVVVSERDVSFLDGTEPNDETKVRHLGEYEVEIKVKGSEGGVRRKLRVYAVERSSEVVHEVES</sequence>
<evidence type="ECO:0000313" key="6">
    <source>
        <dbReference type="EMBL" id="KAK0662193.1"/>
    </source>
</evidence>
<dbReference type="GO" id="GO:1990904">
    <property type="term" value="C:ribonucleoprotein complex"/>
    <property type="evidence" value="ECO:0007669"/>
    <property type="project" value="UniProtKB-KW"/>
</dbReference>
<evidence type="ECO:0000259" key="5">
    <source>
        <dbReference type="Pfam" id="PF01281"/>
    </source>
</evidence>
<dbReference type="InterPro" id="IPR036935">
    <property type="entry name" value="Ribosomal_bL9_N_sf"/>
</dbReference>
<evidence type="ECO:0000256" key="4">
    <source>
        <dbReference type="SAM" id="MobiDB-lite"/>
    </source>
</evidence>
<evidence type="ECO:0000256" key="3">
    <source>
        <dbReference type="ARBA" id="ARBA00023274"/>
    </source>
</evidence>
<dbReference type="InterPro" id="IPR009027">
    <property type="entry name" value="Ribosomal_bL9/RNase_H1_N"/>
</dbReference>
<evidence type="ECO:0000313" key="7">
    <source>
        <dbReference type="Proteomes" id="UP001175001"/>
    </source>
</evidence>
<dbReference type="InterPro" id="IPR000244">
    <property type="entry name" value="Ribosomal_bL9"/>
</dbReference>
<name>A0AA39Z113_9PEZI</name>
<dbReference type="GO" id="GO:0006412">
    <property type="term" value="P:translation"/>
    <property type="evidence" value="ECO:0007669"/>
    <property type="project" value="InterPro"/>
</dbReference>
<accession>A0AA39Z113</accession>
<keyword evidence="3" id="KW-0687">Ribonucleoprotein</keyword>